<evidence type="ECO:0000259" key="1">
    <source>
        <dbReference type="Pfam" id="PF13456"/>
    </source>
</evidence>
<dbReference type="InterPro" id="IPR036397">
    <property type="entry name" value="RNaseH_sf"/>
</dbReference>
<dbReference type="Pfam" id="PF13456">
    <property type="entry name" value="RVT_3"/>
    <property type="match status" value="1"/>
</dbReference>
<name>A0AAV2G5Q2_9ROSI</name>
<evidence type="ECO:0000313" key="3">
    <source>
        <dbReference type="Proteomes" id="UP001497516"/>
    </source>
</evidence>
<dbReference type="AlphaFoldDB" id="A0AAV2G5Q2"/>
<dbReference type="CDD" id="cd06222">
    <property type="entry name" value="RNase_H_like"/>
    <property type="match status" value="1"/>
</dbReference>
<accession>A0AAV2G5Q2</accession>
<dbReference type="Proteomes" id="UP001497516">
    <property type="component" value="Chromosome 8"/>
</dbReference>
<dbReference type="EMBL" id="OZ034821">
    <property type="protein sequence ID" value="CAL1404945.1"/>
    <property type="molecule type" value="Genomic_DNA"/>
</dbReference>
<protein>
    <recommendedName>
        <fullName evidence="1">RNase H type-1 domain-containing protein</fullName>
    </recommendedName>
</protein>
<feature type="domain" description="RNase H type-1" evidence="1">
    <location>
        <begin position="21"/>
        <end position="140"/>
    </location>
</feature>
<dbReference type="Gene3D" id="3.30.420.10">
    <property type="entry name" value="Ribonuclease H-like superfamily/Ribonuclease H"/>
    <property type="match status" value="1"/>
</dbReference>
<proteinExistence type="predicted"/>
<organism evidence="2 3">
    <name type="scientific">Linum trigynum</name>
    <dbReference type="NCBI Taxonomy" id="586398"/>
    <lineage>
        <taxon>Eukaryota</taxon>
        <taxon>Viridiplantae</taxon>
        <taxon>Streptophyta</taxon>
        <taxon>Embryophyta</taxon>
        <taxon>Tracheophyta</taxon>
        <taxon>Spermatophyta</taxon>
        <taxon>Magnoliopsida</taxon>
        <taxon>eudicotyledons</taxon>
        <taxon>Gunneridae</taxon>
        <taxon>Pentapetalae</taxon>
        <taxon>rosids</taxon>
        <taxon>fabids</taxon>
        <taxon>Malpighiales</taxon>
        <taxon>Linaceae</taxon>
        <taxon>Linum</taxon>
    </lineage>
</organism>
<dbReference type="PANTHER" id="PTHR47074:SF11">
    <property type="entry name" value="REVERSE TRANSCRIPTASE-LIKE PROTEIN"/>
    <property type="match status" value="1"/>
</dbReference>
<dbReference type="PANTHER" id="PTHR47074">
    <property type="entry name" value="BNAC02G40300D PROTEIN"/>
    <property type="match status" value="1"/>
</dbReference>
<keyword evidence="3" id="KW-1185">Reference proteome</keyword>
<dbReference type="SUPFAM" id="SSF53098">
    <property type="entry name" value="Ribonuclease H-like"/>
    <property type="match status" value="1"/>
</dbReference>
<reference evidence="2 3" key="1">
    <citation type="submission" date="2024-04" db="EMBL/GenBank/DDBJ databases">
        <authorList>
            <person name="Fracassetti M."/>
        </authorList>
    </citation>
    <scope>NUCLEOTIDE SEQUENCE [LARGE SCALE GENOMIC DNA]</scope>
</reference>
<dbReference type="GO" id="GO:0003676">
    <property type="term" value="F:nucleic acid binding"/>
    <property type="evidence" value="ECO:0007669"/>
    <property type="project" value="InterPro"/>
</dbReference>
<dbReference type="InterPro" id="IPR044730">
    <property type="entry name" value="RNase_H-like_dom_plant"/>
</dbReference>
<dbReference type="InterPro" id="IPR052929">
    <property type="entry name" value="RNase_H-like_EbsB-rel"/>
</dbReference>
<evidence type="ECO:0000313" key="2">
    <source>
        <dbReference type="EMBL" id="CAL1404945.1"/>
    </source>
</evidence>
<dbReference type="InterPro" id="IPR002156">
    <property type="entry name" value="RNaseH_domain"/>
</dbReference>
<gene>
    <name evidence="2" type="ORF">LTRI10_LOCUS44758</name>
</gene>
<dbReference type="InterPro" id="IPR012337">
    <property type="entry name" value="RNaseH-like_sf"/>
</dbReference>
<sequence length="161" mass="17833">MPPTPRQLGPVGVGRMVCMWDGATRRGSHSAGGLILANHARECLLARGVQFQAVDDPMVAELLVLREAVVWCLELGFFNVSFEGDAKVIIDKINSADTRDNRLGAVLVEIVQYFRAHTGFSIRFVGREHNRVAHVVARKALSLYPAISRSFDFLAWLSSRV</sequence>
<dbReference type="GO" id="GO:0004523">
    <property type="term" value="F:RNA-DNA hybrid ribonuclease activity"/>
    <property type="evidence" value="ECO:0007669"/>
    <property type="project" value="InterPro"/>
</dbReference>